<proteinExistence type="predicted"/>
<evidence type="ECO:0000256" key="1">
    <source>
        <dbReference type="ARBA" id="ARBA00004196"/>
    </source>
</evidence>
<dbReference type="SUPFAM" id="SSF52058">
    <property type="entry name" value="L domain-like"/>
    <property type="match status" value="1"/>
</dbReference>
<dbReference type="PANTHER" id="PTHR48059">
    <property type="entry name" value="POLYGALACTURONASE INHIBITOR 1"/>
    <property type="match status" value="1"/>
</dbReference>
<evidence type="ECO:0008006" key="4">
    <source>
        <dbReference type="Google" id="ProtNLM"/>
    </source>
</evidence>
<reference evidence="2" key="1">
    <citation type="submission" date="2015-04" db="UniProtKB">
        <authorList>
            <consortium name="EnsemblPlants"/>
        </authorList>
    </citation>
    <scope>IDENTIFICATION</scope>
</reference>
<accession>A0A0E0AXH8</accession>
<dbReference type="eggNOG" id="ENOG502S4YE">
    <property type="taxonomic scope" value="Eukaryota"/>
</dbReference>
<dbReference type="Gramene" id="OGLUM08G21280.1">
    <property type="protein sequence ID" value="OGLUM08G21280.1"/>
    <property type="gene ID" value="OGLUM08G21280"/>
</dbReference>
<dbReference type="PANTHER" id="PTHR48059:SF23">
    <property type="entry name" value="LEUCINE-RICH REPEAT-CONTAINING N-TERMINAL PLANT-TYPE DOMAIN-CONTAINING PROTEIN"/>
    <property type="match status" value="1"/>
</dbReference>
<organism evidence="2">
    <name type="scientific">Oryza glumipatula</name>
    <dbReference type="NCBI Taxonomy" id="40148"/>
    <lineage>
        <taxon>Eukaryota</taxon>
        <taxon>Viridiplantae</taxon>
        <taxon>Streptophyta</taxon>
        <taxon>Embryophyta</taxon>
        <taxon>Tracheophyta</taxon>
        <taxon>Spermatophyta</taxon>
        <taxon>Magnoliopsida</taxon>
        <taxon>Liliopsida</taxon>
        <taxon>Poales</taxon>
        <taxon>Poaceae</taxon>
        <taxon>BOP clade</taxon>
        <taxon>Oryzoideae</taxon>
        <taxon>Oryzeae</taxon>
        <taxon>Oryzinae</taxon>
        <taxon>Oryza</taxon>
    </lineage>
</organism>
<evidence type="ECO:0000313" key="2">
    <source>
        <dbReference type="EnsemblPlants" id="OGLUM08G21280.1"/>
    </source>
</evidence>
<keyword evidence="3" id="KW-1185">Reference proteome</keyword>
<dbReference type="FunFam" id="3.80.10.10:FF:001357">
    <property type="entry name" value="Leucine-rich repeat protein kinase family protein"/>
    <property type="match status" value="1"/>
</dbReference>
<dbReference type="Pfam" id="PF00560">
    <property type="entry name" value="LRR_1"/>
    <property type="match status" value="3"/>
</dbReference>
<dbReference type="InterPro" id="IPR032675">
    <property type="entry name" value="LRR_dom_sf"/>
</dbReference>
<dbReference type="STRING" id="40148.A0A0E0AXH8"/>
<protein>
    <recommendedName>
        <fullName evidence="4">Leucine-rich repeat-containing N-terminal plant-type domain-containing protein</fullName>
    </recommendedName>
</protein>
<comment type="subcellular location">
    <subcellularLocation>
        <location evidence="1">Cell envelope</location>
    </subcellularLocation>
</comment>
<name>A0A0E0AXH8_9ORYZ</name>
<dbReference type="InterPro" id="IPR001611">
    <property type="entry name" value="Leu-rich_rpt"/>
</dbReference>
<evidence type="ECO:0000313" key="3">
    <source>
        <dbReference type="Proteomes" id="UP000026961"/>
    </source>
</evidence>
<dbReference type="Proteomes" id="UP000026961">
    <property type="component" value="Chromosome 8"/>
</dbReference>
<reference evidence="2" key="2">
    <citation type="submission" date="2018-05" db="EMBL/GenBank/DDBJ databases">
        <title>OgluRS3 (Oryza glumaepatula Reference Sequence Version 3).</title>
        <authorList>
            <person name="Zhang J."/>
            <person name="Kudrna D."/>
            <person name="Lee S."/>
            <person name="Talag J."/>
            <person name="Welchert J."/>
            <person name="Wing R.A."/>
        </authorList>
    </citation>
    <scope>NUCLEOTIDE SEQUENCE [LARGE SCALE GENOMIC DNA]</scope>
</reference>
<sequence length="340" mass="37121">MSFPHGSQQPTAVLGTLASYAPTLAMSISSLNVKVPIPSALGDLPLLQTIQLEAMAGMYGPIPSSFAKLCHLQFLFISGTSISGSIPDFLVKTNLSALSITNSKLNGSIPESLSILPNLRVIDLSGNMLTGSIPPGLFHGGPVQIVAKINLTKILTKCSSAINPSFLFDIAKPMAKIDLSWNRLEFDMTKVRFPHHLNYLDLSHNSIKGRVAKSLKDINLKFCNVSYNELCGEIPTGRYMAYHGADCYVHNKCLCGSPLPPCKNGKPNILTPFTIGISLLILPHLFPLDRIASLDQSQNRILYLKILGAVKVQDICWDSDPEHGLDSRVWTSDRLLTRGW</sequence>
<dbReference type="HOGENOM" id="CLU_000288_18_22_1"/>
<dbReference type="EnsemblPlants" id="OGLUM08G21280.1">
    <property type="protein sequence ID" value="OGLUM08G21280.1"/>
    <property type="gene ID" value="OGLUM08G21280"/>
</dbReference>
<dbReference type="Gene3D" id="3.80.10.10">
    <property type="entry name" value="Ribonuclease Inhibitor"/>
    <property type="match status" value="1"/>
</dbReference>
<dbReference type="InterPro" id="IPR051848">
    <property type="entry name" value="PGIP"/>
</dbReference>
<dbReference type="AlphaFoldDB" id="A0A0E0AXH8"/>